<keyword evidence="2" id="KW-1185">Reference proteome</keyword>
<dbReference type="InterPro" id="IPR027417">
    <property type="entry name" value="P-loop_NTPase"/>
</dbReference>
<proteinExistence type="predicted"/>
<comment type="caution">
    <text evidence="1">The sequence shown here is derived from an EMBL/GenBank/DDBJ whole genome shotgun (WGS) entry which is preliminary data.</text>
</comment>
<dbReference type="Proteomes" id="UP000191110">
    <property type="component" value="Unassembled WGS sequence"/>
</dbReference>
<accession>A0A1T2L612</accession>
<dbReference type="AlphaFoldDB" id="A0A1T2L612"/>
<dbReference type="EMBL" id="MPRL01000026">
    <property type="protein sequence ID" value="OOZ40376.1"/>
    <property type="molecule type" value="Genomic_DNA"/>
</dbReference>
<reference evidence="1 2" key="1">
    <citation type="submission" date="2016-11" db="EMBL/GenBank/DDBJ databases">
        <title>Mixed transmission modes and dynamic genome evolution in an obligate animal-bacterial symbiosis.</title>
        <authorList>
            <person name="Russell S.L."/>
            <person name="Corbett-Detig R.B."/>
            <person name="Cavanaugh C.M."/>
        </authorList>
    </citation>
    <scope>NUCLEOTIDE SEQUENCE [LARGE SCALE GENOMIC DNA]</scope>
    <source>
        <strain evidence="1">Sveles-Q1</strain>
    </source>
</reference>
<organism evidence="1 2">
    <name type="scientific">Solemya pervernicosa gill symbiont</name>
    <dbReference type="NCBI Taxonomy" id="642797"/>
    <lineage>
        <taxon>Bacteria</taxon>
        <taxon>Pseudomonadati</taxon>
        <taxon>Pseudomonadota</taxon>
        <taxon>Gammaproteobacteria</taxon>
        <taxon>sulfur-oxidizing symbionts</taxon>
    </lineage>
</organism>
<protein>
    <submittedName>
        <fullName evidence="1">Uncharacterized protein</fullName>
    </submittedName>
</protein>
<gene>
    <name evidence="1" type="ORF">BOW53_07835</name>
</gene>
<sequence>MLNHKLIKQTANDYLHSKIYRNLDSYYDKNAKNSDYIPEVDDSIDHMPLEDKRDHYIKVYEEYNREVIEYFKKYAPEKLFITSLSDNNKWLDIGGFLGIKVNVDYECHANKTIGGPNS</sequence>
<name>A0A1T2L612_9GAMM</name>
<evidence type="ECO:0000313" key="2">
    <source>
        <dbReference type="Proteomes" id="UP000191110"/>
    </source>
</evidence>
<dbReference type="Gene3D" id="3.40.50.300">
    <property type="entry name" value="P-loop containing nucleotide triphosphate hydrolases"/>
    <property type="match status" value="1"/>
</dbReference>
<evidence type="ECO:0000313" key="1">
    <source>
        <dbReference type="EMBL" id="OOZ40376.1"/>
    </source>
</evidence>